<dbReference type="InterPro" id="IPR045914">
    <property type="entry name" value="Zn532-like"/>
</dbReference>
<evidence type="ECO:0000256" key="2">
    <source>
        <dbReference type="ARBA" id="ARBA00022737"/>
    </source>
</evidence>
<dbReference type="InterPro" id="IPR036236">
    <property type="entry name" value="Znf_C2H2_sf"/>
</dbReference>
<keyword evidence="1" id="KW-0479">Metal-binding</keyword>
<dbReference type="PROSITE" id="PS50157">
    <property type="entry name" value="ZINC_FINGER_C2H2_2"/>
    <property type="match status" value="3"/>
</dbReference>
<feature type="domain" description="C2H2-type" evidence="7">
    <location>
        <begin position="421"/>
        <end position="448"/>
    </location>
</feature>
<evidence type="ECO:0000313" key="8">
    <source>
        <dbReference type="EMBL" id="KAJ1525642.1"/>
    </source>
</evidence>
<evidence type="ECO:0000313" key="9">
    <source>
        <dbReference type="Proteomes" id="UP001075354"/>
    </source>
</evidence>
<reference evidence="8" key="1">
    <citation type="submission" date="2022-12" db="EMBL/GenBank/DDBJ databases">
        <title>Chromosome-level genome assembly of the bean flower thrips Megalurothrips usitatus.</title>
        <authorList>
            <person name="Ma L."/>
            <person name="Liu Q."/>
            <person name="Li H."/>
            <person name="Cai W."/>
        </authorList>
    </citation>
    <scope>NUCLEOTIDE SEQUENCE</scope>
    <source>
        <strain evidence="8">Cailab_2022a</strain>
    </source>
</reference>
<keyword evidence="3 5" id="KW-0863">Zinc-finger</keyword>
<feature type="compositionally biased region" description="Polar residues" evidence="6">
    <location>
        <begin position="231"/>
        <end position="258"/>
    </location>
</feature>
<evidence type="ECO:0000256" key="6">
    <source>
        <dbReference type="SAM" id="MobiDB-lite"/>
    </source>
</evidence>
<evidence type="ECO:0000256" key="4">
    <source>
        <dbReference type="ARBA" id="ARBA00022833"/>
    </source>
</evidence>
<dbReference type="InterPro" id="IPR013087">
    <property type="entry name" value="Znf_C2H2_type"/>
</dbReference>
<evidence type="ECO:0000256" key="5">
    <source>
        <dbReference type="PROSITE-ProRule" id="PRU00042"/>
    </source>
</evidence>
<dbReference type="InterPro" id="IPR057356">
    <property type="entry name" value="Znf-C2H2_ZNF592"/>
</dbReference>
<evidence type="ECO:0000256" key="1">
    <source>
        <dbReference type="ARBA" id="ARBA00022723"/>
    </source>
</evidence>
<evidence type="ECO:0000256" key="3">
    <source>
        <dbReference type="ARBA" id="ARBA00022771"/>
    </source>
</evidence>
<comment type="caution">
    <text evidence="8">The sequence shown here is derived from an EMBL/GenBank/DDBJ whole genome shotgun (WGS) entry which is preliminary data.</text>
</comment>
<keyword evidence="9" id="KW-1185">Reference proteome</keyword>
<feature type="domain" description="C2H2-type" evidence="7">
    <location>
        <begin position="449"/>
        <end position="479"/>
    </location>
</feature>
<protein>
    <recommendedName>
        <fullName evidence="7">C2H2-type domain-containing protein</fullName>
    </recommendedName>
</protein>
<dbReference type="SMART" id="SM00355">
    <property type="entry name" value="ZnF_C2H2"/>
    <property type="match status" value="12"/>
</dbReference>
<dbReference type="AlphaFoldDB" id="A0AAV7XLU9"/>
<feature type="region of interest" description="Disordered" evidence="6">
    <location>
        <begin position="142"/>
        <end position="207"/>
    </location>
</feature>
<feature type="compositionally biased region" description="Polar residues" evidence="6">
    <location>
        <begin position="158"/>
        <end position="169"/>
    </location>
</feature>
<evidence type="ECO:0000259" key="7">
    <source>
        <dbReference type="PROSITE" id="PS50157"/>
    </source>
</evidence>
<feature type="region of interest" description="Disordered" evidence="6">
    <location>
        <begin position="1"/>
        <end position="64"/>
    </location>
</feature>
<dbReference type="SUPFAM" id="SSF57667">
    <property type="entry name" value="beta-beta-alpha zinc fingers"/>
    <property type="match status" value="1"/>
</dbReference>
<dbReference type="PANTHER" id="PTHR47222">
    <property type="entry name" value="ZINC FINGER PROTEIN 532-RELATED"/>
    <property type="match status" value="1"/>
</dbReference>
<organism evidence="8 9">
    <name type="scientific">Megalurothrips usitatus</name>
    <name type="common">bean blossom thrips</name>
    <dbReference type="NCBI Taxonomy" id="439358"/>
    <lineage>
        <taxon>Eukaryota</taxon>
        <taxon>Metazoa</taxon>
        <taxon>Ecdysozoa</taxon>
        <taxon>Arthropoda</taxon>
        <taxon>Hexapoda</taxon>
        <taxon>Insecta</taxon>
        <taxon>Pterygota</taxon>
        <taxon>Neoptera</taxon>
        <taxon>Paraneoptera</taxon>
        <taxon>Thysanoptera</taxon>
        <taxon>Terebrantia</taxon>
        <taxon>Thripoidea</taxon>
        <taxon>Thripidae</taxon>
        <taxon>Megalurothrips</taxon>
    </lineage>
</organism>
<dbReference type="Pfam" id="PF25412">
    <property type="entry name" value="zf-C2H2_ZNF592"/>
    <property type="match status" value="1"/>
</dbReference>
<dbReference type="PROSITE" id="PS00028">
    <property type="entry name" value="ZINC_FINGER_C2H2_1"/>
    <property type="match status" value="3"/>
</dbReference>
<dbReference type="Proteomes" id="UP001075354">
    <property type="component" value="Chromosome 7"/>
</dbReference>
<proteinExistence type="predicted"/>
<sequence length="958" mass="106757">MKTYNICADSAADANIRNNTESTSTPNSNGGITNTWEISSPNNSDSDFGERPPRTIAEDSTQDSQILKSLENQQNLASIPEKMSDSKTSAIEENTSEDLEDLLAVHVSKDYVNCVWTSEPFQKCFETDLESSPEKLVIADVTPSAQQKARDDHISGKNCPSPQSTTNPQVVKKKKKKVSKPKGNVKESVKKNPLKAKNKLPGEATEVASRESCEKSIFSKRKRRSVNSKSPCTLGSVKTSEFNSVSPKPSSTKSQEDSSVLSDESLFSAYKNLVAHRSLPPYAPKLTDSRFFSGTYFTCNACNDKYVMETSLAGHLSRKTANFMYNCALCEAQISFDNRCSLLNHIKSHRMDIDAIKPGDLVVLPLGVDDSECDMLFRNASTSFQCPECSSLVSSLKLHLNGQDAESKSENSSESSNHSSLNCKECAYILPTKCAFTAHERFHNGQPPYLCPECGESFLRSSTLLNHMDKDCFHDHKRTVFQCGYCKIVVVSMGLFTEHLITKHLHPVYVCHICEASVGAFVDFNAHRVSQHKLAEVDPLSGTAALCAQVECDRCPGVKISLSSLQDHAISHTLDPKFMTTVYQCKDCKCMYASKALMHNHKGVCQGKREVINNSLNEISFSELPVDIMSSFQPSGSNEVVHEAQDLPGLSAGLESLQSPEGNTRQSENVLPANLHQNKLESANSVMQVQSQENKASKTDSSKMAVLKKNVICKLCRKVVSEGVDNVALKKHFSGHHFDIFMKAIHGHSTKKLPMQIVYTKSQQPPNDKERKIIQDIINSEPKSESDDASDNDSNSKVVVIKRQLDFRTWRSRLKIVGHRLNKVDGNKCYKCSFVSDNAETFKAHIVFHKSNPSDLQCPQCGMCFIVRPPLEKHLIVEHGVRNVRKYLRDFGFEDHTSDDERQMVDIEESDHEELQENQCKVCKEKFDSAILLEKHFRVHGGAFLLANLKARRSIQSV</sequence>
<dbReference type="GO" id="GO:0008270">
    <property type="term" value="F:zinc ion binding"/>
    <property type="evidence" value="ECO:0007669"/>
    <property type="project" value="UniProtKB-KW"/>
</dbReference>
<keyword evidence="2" id="KW-0677">Repeat</keyword>
<feature type="compositionally biased region" description="Polar residues" evidence="6">
    <location>
        <begin position="30"/>
        <end position="46"/>
    </location>
</feature>
<dbReference type="PANTHER" id="PTHR47222:SF5">
    <property type="entry name" value="LOW QUALITY PROTEIN: ZINC FINGER PROTEIN 532-LIKE"/>
    <property type="match status" value="1"/>
</dbReference>
<feature type="compositionally biased region" description="Basic residues" evidence="6">
    <location>
        <begin position="171"/>
        <end position="180"/>
    </location>
</feature>
<name>A0AAV7XLU9_9NEOP</name>
<feature type="region of interest" description="Disordered" evidence="6">
    <location>
        <begin position="227"/>
        <end position="258"/>
    </location>
</feature>
<dbReference type="EMBL" id="JAPTSV010000007">
    <property type="protein sequence ID" value="KAJ1525642.1"/>
    <property type="molecule type" value="Genomic_DNA"/>
</dbReference>
<keyword evidence="4" id="KW-0862">Zinc</keyword>
<feature type="compositionally biased region" description="Low complexity" evidence="6">
    <location>
        <begin position="18"/>
        <end position="29"/>
    </location>
</feature>
<dbReference type="FunFam" id="3.30.160.60:FF:000100">
    <property type="entry name" value="Zinc finger 45-like"/>
    <property type="match status" value="1"/>
</dbReference>
<dbReference type="Gene3D" id="3.30.160.60">
    <property type="entry name" value="Classic Zinc Finger"/>
    <property type="match status" value="2"/>
</dbReference>
<feature type="domain" description="C2H2-type" evidence="7">
    <location>
        <begin position="918"/>
        <end position="942"/>
    </location>
</feature>
<accession>A0AAV7XLU9</accession>
<feature type="compositionally biased region" description="Basic and acidic residues" evidence="6">
    <location>
        <begin position="48"/>
        <end position="57"/>
    </location>
</feature>
<gene>
    <name evidence="8" type="ORF">ONE63_008860</name>
</gene>